<sequence length="887" mass="99978">MSIAEKPKESSDEETPMMRQYHRIKRDCSDAILFFRMGDFYEMFNEDAKIASRILEIALTSRSKNKANATPMCGIPHHSANAYISKLIQAGKKVAICEQTEDPKLAKGLVQREIVRIVTPGTILDDSLLDPKSNHFLVSIFFGKDGLGLAALDISTGLFKVTEISGDNALSLLRDELEKIDPKEILTPESSTGETNGNMPWSLNGNTYQHKCEDWTFSHSEAYWKLLEHFKTGSLEGFGCENLRYAVSAAGALINYLQETQKSALSHINAISTYHIHNSMLLDQTTIKSLELIQSSDGDRKNSLLDLLDTTETALGARKIREWILNPLIDRNVILDRIAQVGTYKKNPLLRNEMREQLHKVHDLERLTGRISLSICSGRDLIALKNSIETFPAIFSVLEQFKTHSQYDNQWDNLEDIFKLIDEKIVDDPPVNQKDGHLIKPGCDDELDRLKSISRDGKSWIAALEIKEKERTGIPLLKVGFNRIYGYYIEVTKKNADRVPEEYIRKQSLVNAERYISPELKEYEIEITGAEDKISELELALFHKIRQDIAQEGPRIQNMARIIGEIDALFSFAETAHQNSYCRPTIHADSTLKLVNGRHPLVEHIDPLNQFIPNDTHLDSTDNQIMMITGPNMAGKSTFLRQVALITLMAQIGSFVPADEAEIGIVDRIFSRVGAQDHLLKGQSTFMVEMNEAANILNNATARSLIILDEIGRGTSTFDGISIAWSIVEYLHALNGEQGGPKTLFATHYHELTELALVLSGVKNFNVQVKEWNDEIIFLRKIVPGGADKSYGIQVARLAGLPEKVLKRAFEVLYNLEKQEFDEVGQPRISHSEHAPANDDPQQLLMFTEDHSPVLNKLDDLTPDDLTPRQALDLIFELKEIRKKMGP</sequence>
<dbReference type="NCBIfam" id="TIGR01070">
    <property type="entry name" value="mutS1"/>
    <property type="match status" value="1"/>
</dbReference>
<dbReference type="InterPro" id="IPR017261">
    <property type="entry name" value="DNA_mismatch_repair_MutS/MSH"/>
</dbReference>
<dbReference type="InterPro" id="IPR007695">
    <property type="entry name" value="DNA_mismatch_repair_MutS-lik_N"/>
</dbReference>
<accession>A0A3B1DFT1</accession>
<dbReference type="SUPFAM" id="SSF52540">
    <property type="entry name" value="P-loop containing nucleoside triphosphate hydrolases"/>
    <property type="match status" value="1"/>
</dbReference>
<dbReference type="Pfam" id="PF05192">
    <property type="entry name" value="MutS_III"/>
    <property type="match status" value="1"/>
</dbReference>
<dbReference type="InterPro" id="IPR007861">
    <property type="entry name" value="DNA_mismatch_repair_MutS_clamp"/>
</dbReference>
<dbReference type="PANTHER" id="PTHR11361:SF34">
    <property type="entry name" value="DNA MISMATCH REPAIR PROTEIN MSH1, MITOCHONDRIAL"/>
    <property type="match status" value="1"/>
</dbReference>
<evidence type="ECO:0000256" key="2">
    <source>
        <dbReference type="ARBA" id="ARBA00022741"/>
    </source>
</evidence>
<feature type="domain" description="DNA mismatch repair proteins mutS family" evidence="7">
    <location>
        <begin position="704"/>
        <end position="720"/>
    </location>
</feature>
<dbReference type="PIRSF" id="PIRSF037677">
    <property type="entry name" value="DNA_mis_repair_Msh6"/>
    <property type="match status" value="1"/>
</dbReference>
<evidence type="ECO:0000313" key="8">
    <source>
        <dbReference type="EMBL" id="VAX30575.1"/>
    </source>
</evidence>
<dbReference type="Gene3D" id="1.10.1420.10">
    <property type="match status" value="2"/>
</dbReference>
<dbReference type="InterPro" id="IPR036678">
    <property type="entry name" value="MutS_con_dom_sf"/>
</dbReference>
<gene>
    <name evidence="8" type="ORF">MNBD_NITROSPINAE05-186</name>
</gene>
<dbReference type="InterPro" id="IPR000432">
    <property type="entry name" value="DNA_mismatch_repair_MutS_C"/>
</dbReference>
<dbReference type="PROSITE" id="PS00486">
    <property type="entry name" value="DNA_MISMATCH_REPAIR_2"/>
    <property type="match status" value="1"/>
</dbReference>
<dbReference type="PANTHER" id="PTHR11361">
    <property type="entry name" value="DNA MISMATCH REPAIR PROTEIN MUTS FAMILY MEMBER"/>
    <property type="match status" value="1"/>
</dbReference>
<dbReference type="EMBL" id="UOGG01000117">
    <property type="protein sequence ID" value="VAX30575.1"/>
    <property type="molecule type" value="Genomic_DNA"/>
</dbReference>
<dbReference type="Gene3D" id="3.30.420.110">
    <property type="entry name" value="MutS, connector domain"/>
    <property type="match status" value="1"/>
</dbReference>
<evidence type="ECO:0000256" key="6">
    <source>
        <dbReference type="ARBA" id="ARBA00023204"/>
    </source>
</evidence>
<dbReference type="Pfam" id="PF01624">
    <property type="entry name" value="MutS_I"/>
    <property type="match status" value="1"/>
</dbReference>
<dbReference type="GO" id="GO:0005829">
    <property type="term" value="C:cytosol"/>
    <property type="evidence" value="ECO:0007669"/>
    <property type="project" value="TreeGrafter"/>
</dbReference>
<dbReference type="InterPro" id="IPR036187">
    <property type="entry name" value="DNA_mismatch_repair_MutS_sf"/>
</dbReference>
<evidence type="ECO:0000256" key="1">
    <source>
        <dbReference type="ARBA" id="ARBA00006271"/>
    </source>
</evidence>
<dbReference type="InterPro" id="IPR005748">
    <property type="entry name" value="DNA_mismatch_repair_MutS"/>
</dbReference>
<dbReference type="Gene3D" id="3.40.50.300">
    <property type="entry name" value="P-loop containing nucleotide triphosphate hydrolases"/>
    <property type="match status" value="1"/>
</dbReference>
<evidence type="ECO:0000256" key="4">
    <source>
        <dbReference type="ARBA" id="ARBA00022840"/>
    </source>
</evidence>
<dbReference type="Pfam" id="PF00488">
    <property type="entry name" value="MutS_V"/>
    <property type="match status" value="1"/>
</dbReference>
<dbReference type="Gene3D" id="6.10.140.430">
    <property type="match status" value="1"/>
</dbReference>
<reference evidence="8" key="1">
    <citation type="submission" date="2018-06" db="EMBL/GenBank/DDBJ databases">
        <authorList>
            <person name="Zhirakovskaya E."/>
        </authorList>
    </citation>
    <scope>NUCLEOTIDE SEQUENCE</scope>
</reference>
<dbReference type="SUPFAM" id="SSF48334">
    <property type="entry name" value="DNA repair protein MutS, domain III"/>
    <property type="match status" value="1"/>
</dbReference>
<dbReference type="AlphaFoldDB" id="A0A3B1DFT1"/>
<dbReference type="Pfam" id="PF05188">
    <property type="entry name" value="MutS_II"/>
    <property type="match status" value="1"/>
</dbReference>
<evidence type="ECO:0000256" key="5">
    <source>
        <dbReference type="ARBA" id="ARBA00023125"/>
    </source>
</evidence>
<dbReference type="Pfam" id="PF05190">
    <property type="entry name" value="MutS_IV"/>
    <property type="match status" value="1"/>
</dbReference>
<dbReference type="CDD" id="cd03284">
    <property type="entry name" value="ABC_MutS1"/>
    <property type="match status" value="1"/>
</dbReference>
<dbReference type="Gene3D" id="3.40.1170.10">
    <property type="entry name" value="DNA repair protein MutS, domain I"/>
    <property type="match status" value="1"/>
</dbReference>
<protein>
    <submittedName>
        <fullName evidence="8">DNA mismatch repair protein MutS</fullName>
    </submittedName>
</protein>
<proteinExistence type="inferred from homology"/>
<keyword evidence="5" id="KW-0238">DNA-binding</keyword>
<keyword evidence="4" id="KW-0067">ATP-binding</keyword>
<keyword evidence="6" id="KW-0234">DNA repair</keyword>
<dbReference type="SMART" id="SM00533">
    <property type="entry name" value="MUTSd"/>
    <property type="match status" value="1"/>
</dbReference>
<dbReference type="FunFam" id="3.40.1170.10:FF:000001">
    <property type="entry name" value="DNA mismatch repair protein MutS"/>
    <property type="match status" value="1"/>
</dbReference>
<organism evidence="8">
    <name type="scientific">hydrothermal vent metagenome</name>
    <dbReference type="NCBI Taxonomy" id="652676"/>
    <lineage>
        <taxon>unclassified sequences</taxon>
        <taxon>metagenomes</taxon>
        <taxon>ecological metagenomes</taxon>
    </lineage>
</organism>
<dbReference type="InterPro" id="IPR045076">
    <property type="entry name" value="MutS"/>
</dbReference>
<dbReference type="InterPro" id="IPR016151">
    <property type="entry name" value="DNA_mismatch_repair_MutS_N"/>
</dbReference>
<evidence type="ECO:0000256" key="3">
    <source>
        <dbReference type="ARBA" id="ARBA00022763"/>
    </source>
</evidence>
<keyword evidence="2" id="KW-0547">Nucleotide-binding</keyword>
<evidence type="ECO:0000259" key="7">
    <source>
        <dbReference type="PROSITE" id="PS00486"/>
    </source>
</evidence>
<dbReference type="InterPro" id="IPR007696">
    <property type="entry name" value="DNA_mismatch_repair_MutS_core"/>
</dbReference>
<dbReference type="FunFam" id="3.40.50.300:FF:000870">
    <property type="entry name" value="MutS protein homolog 4"/>
    <property type="match status" value="1"/>
</dbReference>
<comment type="similarity">
    <text evidence="1">Belongs to the DNA mismatch repair MutS family.</text>
</comment>
<dbReference type="HAMAP" id="MF_00096">
    <property type="entry name" value="MutS"/>
    <property type="match status" value="1"/>
</dbReference>
<name>A0A3B1DFT1_9ZZZZ</name>
<keyword evidence="3" id="KW-0227">DNA damage</keyword>
<dbReference type="GO" id="GO:0030983">
    <property type="term" value="F:mismatched DNA binding"/>
    <property type="evidence" value="ECO:0007669"/>
    <property type="project" value="InterPro"/>
</dbReference>
<dbReference type="SMART" id="SM00534">
    <property type="entry name" value="MUTSac"/>
    <property type="match status" value="1"/>
</dbReference>
<dbReference type="GO" id="GO:0140664">
    <property type="term" value="F:ATP-dependent DNA damage sensor activity"/>
    <property type="evidence" value="ECO:0007669"/>
    <property type="project" value="InterPro"/>
</dbReference>
<dbReference type="SUPFAM" id="SSF53150">
    <property type="entry name" value="DNA repair protein MutS, domain II"/>
    <property type="match status" value="1"/>
</dbReference>
<dbReference type="SUPFAM" id="SSF55271">
    <property type="entry name" value="DNA repair protein MutS, domain I"/>
    <property type="match status" value="1"/>
</dbReference>
<dbReference type="GO" id="GO:0006298">
    <property type="term" value="P:mismatch repair"/>
    <property type="evidence" value="ECO:0007669"/>
    <property type="project" value="InterPro"/>
</dbReference>
<dbReference type="GO" id="GO:0005524">
    <property type="term" value="F:ATP binding"/>
    <property type="evidence" value="ECO:0007669"/>
    <property type="project" value="UniProtKB-KW"/>
</dbReference>
<dbReference type="InterPro" id="IPR027417">
    <property type="entry name" value="P-loop_NTPase"/>
</dbReference>
<dbReference type="InterPro" id="IPR007860">
    <property type="entry name" value="DNA_mmatch_repair_MutS_con_dom"/>
</dbReference>
<dbReference type="NCBIfam" id="NF003810">
    <property type="entry name" value="PRK05399.1"/>
    <property type="match status" value="1"/>
</dbReference>